<evidence type="ECO:0000256" key="7">
    <source>
        <dbReference type="ARBA" id="ARBA00038093"/>
    </source>
</evidence>
<feature type="domain" description="PIN" evidence="8">
    <location>
        <begin position="2"/>
        <end position="126"/>
    </location>
</feature>
<sequence>MYLLDTNVVSEIRKITAGRGHVLVGAWLETVAEDAAFISAMTVFELELGILQVSHDKRQAEILRQWLDEIVLPRFGDRVLPMTGSIASRCATLHVPDPFSERDDWIAATALVHNLILVTRNTRDFIRSGVSIINPWEDAQ</sequence>
<name>A0A6I4URT5_9SPHN</name>
<gene>
    <name evidence="9" type="ORF">FHS52_002863</name>
    <name evidence="10" type="ORF">GRI59_14905</name>
</gene>
<comment type="similarity">
    <text evidence="7">Belongs to the PINc/VapC protein family.</text>
</comment>
<dbReference type="EMBL" id="JACICE010000004">
    <property type="protein sequence ID" value="MBB3776870.1"/>
    <property type="molecule type" value="Genomic_DNA"/>
</dbReference>
<dbReference type="CDD" id="cd18746">
    <property type="entry name" value="PIN_VapC4-5_FitB-like"/>
    <property type="match status" value="1"/>
</dbReference>
<dbReference type="InterPro" id="IPR029060">
    <property type="entry name" value="PIN-like_dom_sf"/>
</dbReference>
<keyword evidence="4" id="KW-0479">Metal-binding</keyword>
<protein>
    <submittedName>
        <fullName evidence="10">PIN domain-containing protein</fullName>
    </submittedName>
</protein>
<dbReference type="Gene3D" id="3.40.50.1010">
    <property type="entry name" value="5'-nuclease"/>
    <property type="match status" value="1"/>
</dbReference>
<dbReference type="Proteomes" id="UP000430021">
    <property type="component" value="Unassembled WGS sequence"/>
</dbReference>
<dbReference type="InterPro" id="IPR050556">
    <property type="entry name" value="Type_II_TA_system_RNase"/>
</dbReference>
<dbReference type="Proteomes" id="UP000548685">
    <property type="component" value="Unassembled WGS sequence"/>
</dbReference>
<dbReference type="PANTHER" id="PTHR33653">
    <property type="entry name" value="RIBONUCLEASE VAPC2"/>
    <property type="match status" value="1"/>
</dbReference>
<evidence type="ECO:0000313" key="11">
    <source>
        <dbReference type="Proteomes" id="UP000430021"/>
    </source>
</evidence>
<keyword evidence="2" id="KW-1277">Toxin-antitoxin system</keyword>
<organism evidence="10 11">
    <name type="scientific">Erythrobacter ramosus</name>
    <dbReference type="NCBI Taxonomy" id="35811"/>
    <lineage>
        <taxon>Bacteria</taxon>
        <taxon>Pseudomonadati</taxon>
        <taxon>Pseudomonadota</taxon>
        <taxon>Alphaproteobacteria</taxon>
        <taxon>Sphingomonadales</taxon>
        <taxon>Erythrobacteraceae</taxon>
        <taxon>Erythrobacter/Porphyrobacter group</taxon>
        <taxon>Erythrobacter</taxon>
    </lineage>
</organism>
<evidence type="ECO:0000256" key="4">
    <source>
        <dbReference type="ARBA" id="ARBA00022723"/>
    </source>
</evidence>
<dbReference type="EMBL" id="WTYB01000004">
    <property type="protein sequence ID" value="MXP39895.1"/>
    <property type="molecule type" value="Genomic_DNA"/>
</dbReference>
<dbReference type="RefSeq" id="WP_160762026.1">
    <property type="nucleotide sequence ID" value="NZ_BAAADZ010000001.1"/>
</dbReference>
<dbReference type="OrthoDB" id="7188375at2"/>
<dbReference type="GO" id="GO:0016787">
    <property type="term" value="F:hydrolase activity"/>
    <property type="evidence" value="ECO:0007669"/>
    <property type="project" value="UniProtKB-KW"/>
</dbReference>
<evidence type="ECO:0000313" key="12">
    <source>
        <dbReference type="Proteomes" id="UP000548685"/>
    </source>
</evidence>
<evidence type="ECO:0000256" key="6">
    <source>
        <dbReference type="ARBA" id="ARBA00022842"/>
    </source>
</evidence>
<dbReference type="PANTHER" id="PTHR33653:SF1">
    <property type="entry name" value="RIBONUCLEASE VAPC2"/>
    <property type="match status" value="1"/>
</dbReference>
<keyword evidence="5" id="KW-0378">Hydrolase</keyword>
<evidence type="ECO:0000313" key="9">
    <source>
        <dbReference type="EMBL" id="MBB3776870.1"/>
    </source>
</evidence>
<comment type="cofactor">
    <cofactor evidence="1">
        <name>Mg(2+)</name>
        <dbReference type="ChEBI" id="CHEBI:18420"/>
    </cofactor>
</comment>
<dbReference type="InterPro" id="IPR002716">
    <property type="entry name" value="PIN_dom"/>
</dbReference>
<proteinExistence type="inferred from homology"/>
<evidence type="ECO:0000313" key="10">
    <source>
        <dbReference type="EMBL" id="MXP39895.1"/>
    </source>
</evidence>
<evidence type="ECO:0000256" key="3">
    <source>
        <dbReference type="ARBA" id="ARBA00022722"/>
    </source>
</evidence>
<keyword evidence="6" id="KW-0460">Magnesium</keyword>
<reference evidence="9 12" key="2">
    <citation type="submission" date="2020-08" db="EMBL/GenBank/DDBJ databases">
        <title>Genomic Encyclopedia of Type Strains, Phase IV (KMG-IV): sequencing the most valuable type-strain genomes for metagenomic binning, comparative biology and taxonomic classification.</title>
        <authorList>
            <person name="Goeker M."/>
        </authorList>
    </citation>
    <scope>NUCLEOTIDE SEQUENCE [LARGE SCALE GENOMIC DNA]</scope>
    <source>
        <strain evidence="9 12">DSM 8510</strain>
    </source>
</reference>
<accession>A0A6I4URT5</accession>
<dbReference type="SUPFAM" id="SSF88723">
    <property type="entry name" value="PIN domain-like"/>
    <property type="match status" value="1"/>
</dbReference>
<keyword evidence="3" id="KW-0540">Nuclease</keyword>
<reference evidence="10 11" key="1">
    <citation type="submission" date="2019-12" db="EMBL/GenBank/DDBJ databases">
        <title>Genomic-based taxomic classification of the family Erythrobacteraceae.</title>
        <authorList>
            <person name="Xu L."/>
        </authorList>
    </citation>
    <scope>NUCLEOTIDE SEQUENCE [LARGE SCALE GENOMIC DNA]</scope>
    <source>
        <strain evidence="10 11">JCM 10282</strain>
    </source>
</reference>
<dbReference type="AlphaFoldDB" id="A0A6I4URT5"/>
<keyword evidence="12" id="KW-1185">Reference proteome</keyword>
<evidence type="ECO:0000256" key="5">
    <source>
        <dbReference type="ARBA" id="ARBA00022801"/>
    </source>
</evidence>
<dbReference type="GO" id="GO:0004518">
    <property type="term" value="F:nuclease activity"/>
    <property type="evidence" value="ECO:0007669"/>
    <property type="project" value="UniProtKB-KW"/>
</dbReference>
<evidence type="ECO:0000256" key="2">
    <source>
        <dbReference type="ARBA" id="ARBA00022649"/>
    </source>
</evidence>
<evidence type="ECO:0000256" key="1">
    <source>
        <dbReference type="ARBA" id="ARBA00001946"/>
    </source>
</evidence>
<comment type="caution">
    <text evidence="10">The sequence shown here is derived from an EMBL/GenBank/DDBJ whole genome shotgun (WGS) entry which is preliminary data.</text>
</comment>
<dbReference type="GO" id="GO:0046872">
    <property type="term" value="F:metal ion binding"/>
    <property type="evidence" value="ECO:0007669"/>
    <property type="project" value="UniProtKB-KW"/>
</dbReference>
<dbReference type="Pfam" id="PF01850">
    <property type="entry name" value="PIN"/>
    <property type="match status" value="1"/>
</dbReference>
<evidence type="ECO:0000259" key="8">
    <source>
        <dbReference type="Pfam" id="PF01850"/>
    </source>
</evidence>